<comment type="caution">
    <text evidence="1">The sequence shown here is derived from an EMBL/GenBank/DDBJ whole genome shotgun (WGS) entry which is preliminary data.</text>
</comment>
<organism evidence="1 2">
    <name type="scientific">Platanthera guangdongensis</name>
    <dbReference type="NCBI Taxonomy" id="2320717"/>
    <lineage>
        <taxon>Eukaryota</taxon>
        <taxon>Viridiplantae</taxon>
        <taxon>Streptophyta</taxon>
        <taxon>Embryophyta</taxon>
        <taxon>Tracheophyta</taxon>
        <taxon>Spermatophyta</taxon>
        <taxon>Magnoliopsida</taxon>
        <taxon>Liliopsida</taxon>
        <taxon>Asparagales</taxon>
        <taxon>Orchidaceae</taxon>
        <taxon>Orchidoideae</taxon>
        <taxon>Orchideae</taxon>
        <taxon>Orchidinae</taxon>
        <taxon>Platanthera</taxon>
    </lineage>
</organism>
<reference evidence="1 2" key="1">
    <citation type="journal article" date="2022" name="Nat. Plants">
        <title>Genomes of leafy and leafless Platanthera orchids illuminate the evolution of mycoheterotrophy.</title>
        <authorList>
            <person name="Li M.H."/>
            <person name="Liu K.W."/>
            <person name="Li Z."/>
            <person name="Lu H.C."/>
            <person name="Ye Q.L."/>
            <person name="Zhang D."/>
            <person name="Wang J.Y."/>
            <person name="Li Y.F."/>
            <person name="Zhong Z.M."/>
            <person name="Liu X."/>
            <person name="Yu X."/>
            <person name="Liu D.K."/>
            <person name="Tu X.D."/>
            <person name="Liu B."/>
            <person name="Hao Y."/>
            <person name="Liao X.Y."/>
            <person name="Jiang Y.T."/>
            <person name="Sun W.H."/>
            <person name="Chen J."/>
            <person name="Chen Y.Q."/>
            <person name="Ai Y."/>
            <person name="Zhai J.W."/>
            <person name="Wu S.S."/>
            <person name="Zhou Z."/>
            <person name="Hsiao Y.Y."/>
            <person name="Wu W.L."/>
            <person name="Chen Y.Y."/>
            <person name="Lin Y.F."/>
            <person name="Hsu J.L."/>
            <person name="Li C.Y."/>
            <person name="Wang Z.W."/>
            <person name="Zhao X."/>
            <person name="Zhong W.Y."/>
            <person name="Ma X.K."/>
            <person name="Ma L."/>
            <person name="Huang J."/>
            <person name="Chen G.Z."/>
            <person name="Huang M.Z."/>
            <person name="Huang L."/>
            <person name="Peng D.H."/>
            <person name="Luo Y.B."/>
            <person name="Zou S.Q."/>
            <person name="Chen S.P."/>
            <person name="Lan S."/>
            <person name="Tsai W.C."/>
            <person name="Van de Peer Y."/>
            <person name="Liu Z.J."/>
        </authorList>
    </citation>
    <scope>NUCLEOTIDE SEQUENCE [LARGE SCALE GENOMIC DNA]</scope>
    <source>
        <strain evidence="1">Lor288</strain>
    </source>
</reference>
<dbReference type="EMBL" id="JBBWWR010000007">
    <property type="protein sequence ID" value="KAK8963784.1"/>
    <property type="molecule type" value="Genomic_DNA"/>
</dbReference>
<accession>A0ABR2MJP3</accession>
<dbReference type="Proteomes" id="UP001412067">
    <property type="component" value="Unassembled WGS sequence"/>
</dbReference>
<sequence>MKPNFDAPMATNLNGYLNQVRLNKIVDATLRISWMQKTQETKNPTVGDLMQFIGHRIVSIQEALFLARRHDLDLVELGMCTPFQCATVIVLDCYSSEDLVLLPLHTVHGDSLHER</sequence>
<keyword evidence="2" id="KW-1185">Reference proteome</keyword>
<proteinExistence type="predicted"/>
<name>A0ABR2MJP3_9ASPA</name>
<evidence type="ECO:0000313" key="2">
    <source>
        <dbReference type="Proteomes" id="UP001412067"/>
    </source>
</evidence>
<gene>
    <name evidence="1" type="ORF">KSP40_PGU016304</name>
</gene>
<evidence type="ECO:0000313" key="1">
    <source>
        <dbReference type="EMBL" id="KAK8963784.1"/>
    </source>
</evidence>
<protein>
    <submittedName>
        <fullName evidence="1">Uncharacterized protein</fullName>
    </submittedName>
</protein>